<accession>A0A5N5X1K2</accession>
<keyword evidence="16" id="KW-1185">Reference proteome</keyword>
<keyword evidence="8" id="KW-0119">Carbohydrate metabolism</keyword>
<name>A0A5N5X1K2_9EURO</name>
<evidence type="ECO:0000256" key="11">
    <source>
        <dbReference type="ARBA" id="ARBA00023295"/>
    </source>
</evidence>
<dbReference type="Pfam" id="PF26113">
    <property type="entry name" value="GH16_XgeA"/>
    <property type="match status" value="1"/>
</dbReference>
<evidence type="ECO:0000313" key="15">
    <source>
        <dbReference type="EMBL" id="KAB8074668.1"/>
    </source>
</evidence>
<dbReference type="Proteomes" id="UP000326565">
    <property type="component" value="Unassembled WGS sequence"/>
</dbReference>
<keyword evidence="10" id="KW-0449">Lipoprotein</keyword>
<keyword evidence="15" id="KW-0430">Lectin</keyword>
<feature type="chain" id="PRO_5024876448" description="endo-1,3(4)-beta-glucanase" evidence="13">
    <location>
        <begin position="21"/>
        <end position="343"/>
    </location>
</feature>
<keyword evidence="13" id="KW-0732">Signal</keyword>
<evidence type="ECO:0000256" key="10">
    <source>
        <dbReference type="ARBA" id="ARBA00023288"/>
    </source>
</evidence>
<dbReference type="PANTHER" id="PTHR10963">
    <property type="entry name" value="GLYCOSYL HYDROLASE-RELATED"/>
    <property type="match status" value="1"/>
</dbReference>
<dbReference type="FunFam" id="2.60.120.200:FF:000114">
    <property type="entry name" value="Probable endo-1,3(4)-beta-glucanase NFIA_089530"/>
    <property type="match status" value="1"/>
</dbReference>
<keyword evidence="6" id="KW-0336">GPI-anchor</keyword>
<dbReference type="EC" id="3.2.1.6" evidence="4"/>
<keyword evidence="5" id="KW-1003">Cell membrane</keyword>
<evidence type="ECO:0000256" key="9">
    <source>
        <dbReference type="ARBA" id="ARBA00023136"/>
    </source>
</evidence>
<dbReference type="SUPFAM" id="SSF49899">
    <property type="entry name" value="Concanavalin A-like lectins/glucanases"/>
    <property type="match status" value="1"/>
</dbReference>
<comment type="catalytic activity">
    <reaction evidence="1">
        <text>Endohydrolysis of (1-&gt;3)- or (1-&gt;4)-linkages in beta-D-glucans when the glucose residue whose reducing group is involved in the linkage to be hydrolyzed is itself substituted at C-3.</text>
        <dbReference type="EC" id="3.2.1.6"/>
    </reaction>
</comment>
<dbReference type="InterPro" id="IPR000757">
    <property type="entry name" value="Beta-glucanase-like"/>
</dbReference>
<dbReference type="GO" id="GO:0052861">
    <property type="term" value="F:endo-1,3(4)-beta-glucanase activity"/>
    <property type="evidence" value="ECO:0007669"/>
    <property type="project" value="UniProtKB-EC"/>
</dbReference>
<comment type="similarity">
    <text evidence="3">Belongs to the glycosyl hydrolase 16 family.</text>
</comment>
<keyword evidence="8" id="KW-0136">Cellulose degradation</keyword>
<evidence type="ECO:0000256" key="12">
    <source>
        <dbReference type="SAM" id="MobiDB-lite"/>
    </source>
</evidence>
<dbReference type="GO" id="GO:0030245">
    <property type="term" value="P:cellulose catabolic process"/>
    <property type="evidence" value="ECO:0007669"/>
    <property type="project" value="UniProtKB-KW"/>
</dbReference>
<dbReference type="PANTHER" id="PTHR10963:SF24">
    <property type="entry name" value="GLYCOSIDASE C21B10.07-RELATED"/>
    <property type="match status" value="1"/>
</dbReference>
<dbReference type="GO" id="GO:0005886">
    <property type="term" value="C:plasma membrane"/>
    <property type="evidence" value="ECO:0007669"/>
    <property type="project" value="UniProtKB-SubCell"/>
</dbReference>
<evidence type="ECO:0000256" key="4">
    <source>
        <dbReference type="ARBA" id="ARBA00012599"/>
    </source>
</evidence>
<protein>
    <recommendedName>
        <fullName evidence="4">endo-1,3(4)-beta-glucanase</fullName>
        <ecNumber evidence="4">3.2.1.6</ecNumber>
    </recommendedName>
</protein>
<evidence type="ECO:0000256" key="5">
    <source>
        <dbReference type="ARBA" id="ARBA00022475"/>
    </source>
</evidence>
<keyword evidence="8" id="KW-0624">Polysaccharide degradation</keyword>
<evidence type="ECO:0000256" key="3">
    <source>
        <dbReference type="ARBA" id="ARBA00006865"/>
    </source>
</evidence>
<evidence type="ECO:0000256" key="2">
    <source>
        <dbReference type="ARBA" id="ARBA00004609"/>
    </source>
</evidence>
<dbReference type="InterPro" id="IPR013320">
    <property type="entry name" value="ConA-like_dom_sf"/>
</dbReference>
<dbReference type="PROSITE" id="PS51762">
    <property type="entry name" value="GH16_2"/>
    <property type="match status" value="1"/>
</dbReference>
<dbReference type="CDD" id="cd02181">
    <property type="entry name" value="GH16_fungal_Lam16A_glucanase"/>
    <property type="match status" value="1"/>
</dbReference>
<evidence type="ECO:0000256" key="8">
    <source>
        <dbReference type="ARBA" id="ARBA00023001"/>
    </source>
</evidence>
<keyword evidence="11" id="KW-0326">Glycosidase</keyword>
<dbReference type="Gene3D" id="2.60.120.200">
    <property type="match status" value="1"/>
</dbReference>
<organism evidence="15 16">
    <name type="scientific">Aspergillus leporis</name>
    <dbReference type="NCBI Taxonomy" id="41062"/>
    <lineage>
        <taxon>Eukaryota</taxon>
        <taxon>Fungi</taxon>
        <taxon>Dikarya</taxon>
        <taxon>Ascomycota</taxon>
        <taxon>Pezizomycotina</taxon>
        <taxon>Eurotiomycetes</taxon>
        <taxon>Eurotiomycetidae</taxon>
        <taxon>Eurotiales</taxon>
        <taxon>Aspergillaceae</taxon>
        <taxon>Aspergillus</taxon>
        <taxon>Aspergillus subgen. Circumdati</taxon>
    </lineage>
</organism>
<dbReference type="OrthoDB" id="192832at2759"/>
<comment type="subcellular location">
    <subcellularLocation>
        <location evidence="2">Cell membrane</location>
        <topology evidence="2">Lipid-anchor</topology>
        <topology evidence="2">GPI-anchor</topology>
    </subcellularLocation>
</comment>
<proteinExistence type="inferred from homology"/>
<dbReference type="EMBL" id="ML732206">
    <property type="protein sequence ID" value="KAB8074668.1"/>
    <property type="molecule type" value="Genomic_DNA"/>
</dbReference>
<evidence type="ECO:0000256" key="1">
    <source>
        <dbReference type="ARBA" id="ARBA00000124"/>
    </source>
</evidence>
<dbReference type="GO" id="GO:0098552">
    <property type="term" value="C:side of membrane"/>
    <property type="evidence" value="ECO:0007669"/>
    <property type="project" value="UniProtKB-KW"/>
</dbReference>
<dbReference type="GO" id="GO:0030246">
    <property type="term" value="F:carbohydrate binding"/>
    <property type="evidence" value="ECO:0007669"/>
    <property type="project" value="UniProtKB-KW"/>
</dbReference>
<keyword evidence="6" id="KW-0325">Glycoprotein</keyword>
<evidence type="ECO:0000259" key="14">
    <source>
        <dbReference type="PROSITE" id="PS51762"/>
    </source>
</evidence>
<feature type="domain" description="GH16" evidence="14">
    <location>
        <begin position="25"/>
        <end position="279"/>
    </location>
</feature>
<evidence type="ECO:0000256" key="7">
    <source>
        <dbReference type="ARBA" id="ARBA00022801"/>
    </source>
</evidence>
<evidence type="ECO:0000313" key="16">
    <source>
        <dbReference type="Proteomes" id="UP000326565"/>
    </source>
</evidence>
<keyword evidence="9" id="KW-0472">Membrane</keyword>
<feature type="signal peptide" evidence="13">
    <location>
        <begin position="1"/>
        <end position="20"/>
    </location>
</feature>
<sequence length="343" mass="36778">MHVLSTLTHALALWAPFVAAVYILQDDYGTSVSFFDKFSFFTGADPTHGFVKYVDRATAQNTGLIKADGSIYMGVDHTNVASGGRPSVRISSTKTYNKGLFILDLAHMPGGICGAWPAFWLLGPNWPNGGEVDVIEGVNEQTGNQMALHTSDSCSIDNAGFTGSILTPNCYDNAPGQASNAGCGIKDNSGQSYGSAFNSIGGGVYATEWTSRGINIWFFPRSDIPADISGGNPNPRAWGLPAGRFAGACNIDSHFRDLQIIFDTTFCGDWAGGVWGLGSCASKGSCNDFVANNPSAFAEAYWSVNSLKVYQAGASRLWNGTSEQEHDERPPRPSFIRQHQEEV</sequence>
<evidence type="ECO:0000256" key="6">
    <source>
        <dbReference type="ARBA" id="ARBA00022622"/>
    </source>
</evidence>
<dbReference type="AlphaFoldDB" id="A0A5N5X1K2"/>
<keyword evidence="7" id="KW-0378">Hydrolase</keyword>
<feature type="region of interest" description="Disordered" evidence="12">
    <location>
        <begin position="320"/>
        <end position="343"/>
    </location>
</feature>
<gene>
    <name evidence="15" type="ORF">BDV29DRAFT_119120</name>
</gene>
<reference evidence="15 16" key="1">
    <citation type="submission" date="2019-04" db="EMBL/GenBank/DDBJ databases">
        <title>Friends and foes A comparative genomics study of 23 Aspergillus species from section Flavi.</title>
        <authorList>
            <consortium name="DOE Joint Genome Institute"/>
            <person name="Kjaerbolling I."/>
            <person name="Vesth T."/>
            <person name="Frisvad J.C."/>
            <person name="Nybo J.L."/>
            <person name="Theobald S."/>
            <person name="Kildgaard S."/>
            <person name="Isbrandt T."/>
            <person name="Kuo A."/>
            <person name="Sato A."/>
            <person name="Lyhne E.K."/>
            <person name="Kogle M.E."/>
            <person name="Wiebenga A."/>
            <person name="Kun R.S."/>
            <person name="Lubbers R.J."/>
            <person name="Makela M.R."/>
            <person name="Barry K."/>
            <person name="Chovatia M."/>
            <person name="Clum A."/>
            <person name="Daum C."/>
            <person name="Haridas S."/>
            <person name="He G."/>
            <person name="LaButti K."/>
            <person name="Lipzen A."/>
            <person name="Mondo S."/>
            <person name="Riley R."/>
            <person name="Salamov A."/>
            <person name="Simmons B.A."/>
            <person name="Magnuson J.K."/>
            <person name="Henrissat B."/>
            <person name="Mortensen U.H."/>
            <person name="Larsen T.O."/>
            <person name="Devries R.P."/>
            <person name="Grigoriev I.V."/>
            <person name="Machida M."/>
            <person name="Baker S.E."/>
            <person name="Andersen M.R."/>
        </authorList>
    </citation>
    <scope>NUCLEOTIDE SEQUENCE [LARGE SCALE GENOMIC DNA]</scope>
    <source>
        <strain evidence="15 16">CBS 151.66</strain>
    </source>
</reference>
<dbReference type="InterPro" id="IPR050546">
    <property type="entry name" value="Glycosyl_Hydrlase_16"/>
</dbReference>
<evidence type="ECO:0000256" key="13">
    <source>
        <dbReference type="SAM" id="SignalP"/>
    </source>
</evidence>